<evidence type="ECO:0008006" key="3">
    <source>
        <dbReference type="Google" id="ProtNLM"/>
    </source>
</evidence>
<dbReference type="EMBL" id="JAPTNG010000023">
    <property type="protein sequence ID" value="MCZ0833390.1"/>
    <property type="molecule type" value="Genomic_DNA"/>
</dbReference>
<organism evidence="1 2">
    <name type="scientific">Brevibacillus halotolerans</name>
    <dbReference type="NCBI Taxonomy" id="1507437"/>
    <lineage>
        <taxon>Bacteria</taxon>
        <taxon>Bacillati</taxon>
        <taxon>Bacillota</taxon>
        <taxon>Bacilli</taxon>
        <taxon>Bacillales</taxon>
        <taxon>Paenibacillaceae</taxon>
        <taxon>Brevibacillus</taxon>
    </lineage>
</organism>
<proteinExistence type="predicted"/>
<evidence type="ECO:0000313" key="1">
    <source>
        <dbReference type="EMBL" id="MCZ0833390.1"/>
    </source>
</evidence>
<accession>A0ABT4I4L9</accession>
<name>A0ABT4I4L9_9BACL</name>
<evidence type="ECO:0000313" key="2">
    <source>
        <dbReference type="Proteomes" id="UP001067708"/>
    </source>
</evidence>
<sequence>MKSKTDKILEAMANSKASLEHEGFQVTDEINNLVYKKLSGEIDQKEFDKRVRELAENNRDCEKN</sequence>
<protein>
    <recommendedName>
        <fullName evidence="3">Antitoxin VbhA domain-containing protein</fullName>
    </recommendedName>
</protein>
<dbReference type="RefSeq" id="WP_258418336.1">
    <property type="nucleotide sequence ID" value="NZ_JAPTNG010000023.1"/>
</dbReference>
<dbReference type="Proteomes" id="UP001067708">
    <property type="component" value="Unassembled WGS sequence"/>
</dbReference>
<keyword evidence="2" id="KW-1185">Reference proteome</keyword>
<comment type="caution">
    <text evidence="1">The sequence shown here is derived from an EMBL/GenBank/DDBJ whole genome shotgun (WGS) entry which is preliminary data.</text>
</comment>
<reference evidence="1" key="1">
    <citation type="submission" date="2022-09" db="EMBL/GenBank/DDBJ databases">
        <title>Genome analysis and characterization of larvicidal activity of Brevibacillus strains.</title>
        <authorList>
            <person name="Patrusheva E.V."/>
            <person name="Izotova A.O."/>
            <person name="Toshchakov S.V."/>
            <person name="Sineoky S.P."/>
        </authorList>
    </citation>
    <scope>NUCLEOTIDE SEQUENCE</scope>
    <source>
        <strain evidence="1">VKPM_B-13244</strain>
    </source>
</reference>
<gene>
    <name evidence="1" type="ORF">O0535_22035</name>
</gene>